<evidence type="ECO:0000313" key="6">
    <source>
        <dbReference type="Proteomes" id="UP000044841"/>
    </source>
</evidence>
<evidence type="ECO:0000256" key="2">
    <source>
        <dbReference type="ARBA" id="ARBA00023008"/>
    </source>
</evidence>
<dbReference type="Pfam" id="PF00264">
    <property type="entry name" value="Tyrosinase"/>
    <property type="match status" value="1"/>
</dbReference>
<dbReference type="Gene3D" id="1.10.1280.10">
    <property type="entry name" value="Di-copper center containing domain from catechol oxidase"/>
    <property type="match status" value="1"/>
</dbReference>
<feature type="chain" id="PRO_5005502112" description="Tyrosinase copper-binding domain-containing protein" evidence="3">
    <location>
        <begin position="22"/>
        <end position="331"/>
    </location>
</feature>
<protein>
    <recommendedName>
        <fullName evidence="4">Tyrosinase copper-binding domain-containing protein</fullName>
    </recommendedName>
</protein>
<feature type="domain" description="Tyrosinase copper-binding" evidence="4">
    <location>
        <begin position="63"/>
        <end position="268"/>
    </location>
</feature>
<feature type="signal peptide" evidence="3">
    <location>
        <begin position="1"/>
        <end position="21"/>
    </location>
</feature>
<reference evidence="5 6" key="1">
    <citation type="submission" date="2015-07" db="EMBL/GenBank/DDBJ databases">
        <authorList>
            <person name="Noorani M."/>
        </authorList>
    </citation>
    <scope>NUCLEOTIDE SEQUENCE [LARGE SCALE GENOMIC DNA]</scope>
    <source>
        <strain evidence="5">BBA 69670</strain>
    </source>
</reference>
<keyword evidence="6" id="KW-1185">Reference proteome</keyword>
<dbReference type="EMBL" id="CYGV01000038">
    <property type="protein sequence ID" value="CUA67189.1"/>
    <property type="molecule type" value="Genomic_DNA"/>
</dbReference>
<dbReference type="SUPFAM" id="SSF48056">
    <property type="entry name" value="Di-copper centre-containing domain"/>
    <property type="match status" value="1"/>
</dbReference>
<accession>A0A0K6FMF9</accession>
<keyword evidence="1" id="KW-0479">Metal-binding</keyword>
<dbReference type="Proteomes" id="UP000044841">
    <property type="component" value="Unassembled WGS sequence"/>
</dbReference>
<dbReference type="PANTHER" id="PTHR11474">
    <property type="entry name" value="TYROSINASE FAMILY MEMBER"/>
    <property type="match status" value="1"/>
</dbReference>
<evidence type="ECO:0000313" key="5">
    <source>
        <dbReference type="EMBL" id="CUA67189.1"/>
    </source>
</evidence>
<keyword evidence="2" id="KW-0186">Copper</keyword>
<dbReference type="GO" id="GO:0016491">
    <property type="term" value="F:oxidoreductase activity"/>
    <property type="evidence" value="ECO:0007669"/>
    <property type="project" value="InterPro"/>
</dbReference>
<keyword evidence="3" id="KW-0732">Signal</keyword>
<dbReference type="InterPro" id="IPR008922">
    <property type="entry name" value="Di-copper_centre_dom_sf"/>
</dbReference>
<evidence type="ECO:0000259" key="4">
    <source>
        <dbReference type="Pfam" id="PF00264"/>
    </source>
</evidence>
<sequence length="331" mass="37231">MKLLSSLSTFVLYTLFDLVSATNSPQTCTSIEVRKEWRNLSATERKAWIDAVNIAPVTENSTYYDDLVYAHMDLNPIIHFTGLFFPWHRLYVHEWTNALRPECGYKGVAPYWAWEKDAADFENSAMWNTDPESGLGGFGDPDDDYTLKTGGLDIHLAYPMQVLPHPNRFAGVANVSANSTFSQEEVDVLLSQPEGNFTAFQEYMEKIVGMHSAVHGILGGDLAGLCPKGSSNTSVYPTEGAPTFSANEPMFHMHHGNVDRLWWLWQEKSEINKAAFHGRSVQNMSALAAYPNGQTPWLNKTSLIPTAGMYESYSIEQVMDTRSWPLCYVYE</sequence>
<gene>
    <name evidence="5" type="primary">R2</name>
    <name evidence="5" type="ORF">RSOLAG22IIIB_13299</name>
</gene>
<organism evidence="5 6">
    <name type="scientific">Rhizoctonia solani</name>
    <dbReference type="NCBI Taxonomy" id="456999"/>
    <lineage>
        <taxon>Eukaryota</taxon>
        <taxon>Fungi</taxon>
        <taxon>Dikarya</taxon>
        <taxon>Basidiomycota</taxon>
        <taxon>Agaricomycotina</taxon>
        <taxon>Agaricomycetes</taxon>
        <taxon>Cantharellales</taxon>
        <taxon>Ceratobasidiaceae</taxon>
        <taxon>Rhizoctonia</taxon>
    </lineage>
</organism>
<name>A0A0K6FMF9_9AGAM</name>
<evidence type="ECO:0000256" key="1">
    <source>
        <dbReference type="ARBA" id="ARBA00022723"/>
    </source>
</evidence>
<dbReference type="AlphaFoldDB" id="A0A0K6FMF9"/>
<dbReference type="PRINTS" id="PR00092">
    <property type="entry name" value="TYROSINASE"/>
</dbReference>
<dbReference type="InterPro" id="IPR002227">
    <property type="entry name" value="Tyrosinase_Cu-bd"/>
</dbReference>
<dbReference type="InterPro" id="IPR050316">
    <property type="entry name" value="Tyrosinase/Hemocyanin"/>
</dbReference>
<dbReference type="PANTHER" id="PTHR11474:SF126">
    <property type="entry name" value="TYROSINASE-LIKE PROTEIN TYR-1-RELATED"/>
    <property type="match status" value="1"/>
</dbReference>
<proteinExistence type="predicted"/>
<evidence type="ECO:0000256" key="3">
    <source>
        <dbReference type="SAM" id="SignalP"/>
    </source>
</evidence>
<dbReference type="GO" id="GO:0046872">
    <property type="term" value="F:metal ion binding"/>
    <property type="evidence" value="ECO:0007669"/>
    <property type="project" value="UniProtKB-KW"/>
</dbReference>